<dbReference type="EMBL" id="CP063767">
    <property type="protein sequence ID" value="QOY61610.1"/>
    <property type="molecule type" value="Genomic_DNA"/>
</dbReference>
<evidence type="ECO:0000313" key="3">
    <source>
        <dbReference type="Proteomes" id="UP000593735"/>
    </source>
</evidence>
<proteinExistence type="predicted"/>
<organism evidence="2 3">
    <name type="scientific">Thermophilibacter immobilis</name>
    <dbReference type="NCBI Taxonomy" id="2779519"/>
    <lineage>
        <taxon>Bacteria</taxon>
        <taxon>Bacillati</taxon>
        <taxon>Actinomycetota</taxon>
        <taxon>Coriobacteriia</taxon>
        <taxon>Coriobacteriales</taxon>
        <taxon>Atopobiaceae</taxon>
        <taxon>Thermophilibacter</taxon>
    </lineage>
</organism>
<keyword evidence="3" id="KW-1185">Reference proteome</keyword>
<dbReference type="Proteomes" id="UP000593735">
    <property type="component" value="Chromosome"/>
</dbReference>
<reference evidence="2 3" key="1">
    <citation type="submission" date="2020-10" db="EMBL/GenBank/DDBJ databases">
        <title>Olsenella immobilis sp.nov., isolated from the mud in a fermentation cellar used for the production of Chinese strong-flavoured liquor.</title>
        <authorList>
            <person name="Lu L."/>
        </authorList>
    </citation>
    <scope>NUCLEOTIDE SEQUENCE [LARGE SCALE GENOMIC DNA]</scope>
    <source>
        <strain evidence="2 3">LZLJ-2</strain>
    </source>
</reference>
<evidence type="ECO:0000313" key="2">
    <source>
        <dbReference type="EMBL" id="QOY61610.1"/>
    </source>
</evidence>
<evidence type="ECO:0000256" key="1">
    <source>
        <dbReference type="SAM" id="MobiDB-lite"/>
    </source>
</evidence>
<name>A0A7S7MAC2_9ACTN</name>
<accession>A0A7S7MAC2</accession>
<feature type="region of interest" description="Disordered" evidence="1">
    <location>
        <begin position="1"/>
        <end position="25"/>
    </location>
</feature>
<dbReference type="AlphaFoldDB" id="A0A7S7MAC2"/>
<dbReference type="KEGG" id="tio:INP52_07525"/>
<gene>
    <name evidence="2" type="ORF">INP52_07525</name>
</gene>
<protein>
    <submittedName>
        <fullName evidence="2">Uncharacterized protein</fullName>
    </submittedName>
</protein>
<sequence length="155" mass="17030">MISAREAKALTASSRSNREHAEPDTLSENAMSWALHNAEGRTHTRISLFAKYGRTSLSVKFAPGTKDGKGSGNSFYSDLAANSSTAIADAICDIIYSRTQSLISPLQTARLLNTYNARLTKFIRDLERLGYDVRTGEDEYGSSNLDDSTIIVSWE</sequence>